<accession>A0A645AC69</accession>
<name>A0A645AC69_9ZZZZ</name>
<protein>
    <submittedName>
        <fullName evidence="1">Uncharacterized protein</fullName>
    </submittedName>
</protein>
<sequence length="239" mass="25416">MIRDRVDDVAATGHDGVDPNVVLFLKFLPDGVDGCEPLGCGIQRIDTLMRACGMAGKSRVMDDFADKTVARTVHPDVLILFAAGAVAEDGDVDIVENTAGNELGLAAVIADFPRLAKLFPVGKLNELLCRDCDESQFSAELIFDFRPQQPIGGSQHGGRLHVMGTGVDIALFIAVGVIEDDEGVEFAHDAKVWARASGVIDGDTARNVKFLDVKAKVAQLICDKSAANVFAVSGLRVLP</sequence>
<gene>
    <name evidence="1" type="ORF">SDC9_96605</name>
</gene>
<comment type="caution">
    <text evidence="1">The sequence shown here is derived from an EMBL/GenBank/DDBJ whole genome shotgun (WGS) entry which is preliminary data.</text>
</comment>
<organism evidence="1">
    <name type="scientific">bioreactor metagenome</name>
    <dbReference type="NCBI Taxonomy" id="1076179"/>
    <lineage>
        <taxon>unclassified sequences</taxon>
        <taxon>metagenomes</taxon>
        <taxon>ecological metagenomes</taxon>
    </lineage>
</organism>
<dbReference type="AlphaFoldDB" id="A0A645AC69"/>
<reference evidence="1" key="1">
    <citation type="submission" date="2019-08" db="EMBL/GenBank/DDBJ databases">
        <authorList>
            <person name="Kucharzyk K."/>
            <person name="Murdoch R.W."/>
            <person name="Higgins S."/>
            <person name="Loffler F."/>
        </authorList>
    </citation>
    <scope>NUCLEOTIDE SEQUENCE</scope>
</reference>
<proteinExistence type="predicted"/>
<evidence type="ECO:0000313" key="1">
    <source>
        <dbReference type="EMBL" id="MPM49871.1"/>
    </source>
</evidence>
<dbReference type="EMBL" id="VSSQ01012708">
    <property type="protein sequence ID" value="MPM49871.1"/>
    <property type="molecule type" value="Genomic_DNA"/>
</dbReference>